<sequence>MNFTVYILFSESKNKFYIGFTSNLEDKIIRHNQKSKGLQEM</sequence>
<evidence type="ECO:0000259" key="1">
    <source>
        <dbReference type="PROSITE" id="PS50164"/>
    </source>
</evidence>
<dbReference type="SUPFAM" id="SSF82771">
    <property type="entry name" value="GIY-YIG endonuclease"/>
    <property type="match status" value="1"/>
</dbReference>
<comment type="caution">
    <text evidence="2">The sequence shown here is derived from an EMBL/GenBank/DDBJ whole genome shotgun (WGS) entry which is preliminary data.</text>
</comment>
<dbReference type="InterPro" id="IPR035901">
    <property type="entry name" value="GIY-YIG_endonuc_sf"/>
</dbReference>
<proteinExistence type="predicted"/>
<dbReference type="InterPro" id="IPR000305">
    <property type="entry name" value="GIY-YIG_endonuc"/>
</dbReference>
<organism evidence="2 3">
    <name type="scientific">Flavobacterium piscisymbiosum</name>
    <dbReference type="NCBI Taxonomy" id="2893753"/>
    <lineage>
        <taxon>Bacteria</taxon>
        <taxon>Pseudomonadati</taxon>
        <taxon>Bacteroidota</taxon>
        <taxon>Flavobacteriia</taxon>
        <taxon>Flavobacteriales</taxon>
        <taxon>Flavobacteriaceae</taxon>
        <taxon>Flavobacterium</taxon>
    </lineage>
</organism>
<gene>
    <name evidence="2" type="ORF">LNP81_19525</name>
</gene>
<name>A0ABS8MI79_9FLAO</name>
<evidence type="ECO:0000313" key="3">
    <source>
        <dbReference type="Proteomes" id="UP001430679"/>
    </source>
</evidence>
<dbReference type="Gene3D" id="3.40.1440.10">
    <property type="entry name" value="GIY-YIG endonuclease"/>
    <property type="match status" value="1"/>
</dbReference>
<dbReference type="Pfam" id="PF01541">
    <property type="entry name" value="GIY-YIG"/>
    <property type="match status" value="1"/>
</dbReference>
<dbReference type="Proteomes" id="UP001430679">
    <property type="component" value="Unassembled WGS sequence"/>
</dbReference>
<dbReference type="EMBL" id="JAJJMM010000001">
    <property type="protein sequence ID" value="MCC9065201.1"/>
    <property type="molecule type" value="Genomic_DNA"/>
</dbReference>
<reference evidence="2" key="1">
    <citation type="submission" date="2021-11" db="EMBL/GenBank/DDBJ databases">
        <title>Description of novel Flavobacterium species.</title>
        <authorList>
            <person name="Saticioglu I.B."/>
            <person name="Ay H."/>
            <person name="Altun S."/>
            <person name="Duman M."/>
        </authorList>
    </citation>
    <scope>NUCLEOTIDE SEQUENCE</scope>
    <source>
        <strain evidence="2">F-30</strain>
    </source>
</reference>
<feature type="domain" description="GIY-YIG" evidence="1">
    <location>
        <begin position="1"/>
        <end position="41"/>
    </location>
</feature>
<keyword evidence="3" id="KW-1185">Reference proteome</keyword>
<dbReference type="RefSeq" id="WP_230038754.1">
    <property type="nucleotide sequence ID" value="NZ_JAJJMM010000001.1"/>
</dbReference>
<evidence type="ECO:0000313" key="2">
    <source>
        <dbReference type="EMBL" id="MCC9065201.1"/>
    </source>
</evidence>
<accession>A0ABS8MI79</accession>
<protein>
    <submittedName>
        <fullName evidence="2">GIY-YIG nuclease family protein</fullName>
    </submittedName>
</protein>
<dbReference type="PROSITE" id="PS50164">
    <property type="entry name" value="GIY_YIG"/>
    <property type="match status" value="1"/>
</dbReference>